<dbReference type="EMBL" id="CP158297">
    <property type="protein sequence ID" value="XBV83748.1"/>
    <property type="molecule type" value="Genomic_DNA"/>
</dbReference>
<gene>
    <name evidence="1" type="ORF">ABOD76_01475</name>
</gene>
<dbReference type="AlphaFoldDB" id="A0AAU7U5V0"/>
<name>A0AAU7U5V0_9DEIO</name>
<reference evidence="1" key="1">
    <citation type="submission" date="2024-06" db="EMBL/GenBank/DDBJ databases">
        <title>Draft Genome Sequence of Deinococcus sonorensis Type Strain KR-87, a Biofilm Producing Representative of the Genus Deinococcus.</title>
        <authorList>
            <person name="Boren L.S."/>
            <person name="Grosso R.A."/>
            <person name="Hugenberg-Cox A.N."/>
            <person name="Hill J.T.E."/>
            <person name="Albert C.M."/>
            <person name="Tuohy J.M."/>
        </authorList>
    </citation>
    <scope>NUCLEOTIDE SEQUENCE</scope>
    <source>
        <strain evidence="1">KR-87</strain>
        <plasmid evidence="1">pDson01</plasmid>
    </source>
</reference>
<sequence>MTVSPLPPALVQALARLAGLDLTLDQAAELTPLLQPLLVGDRQVARLDLGTLSAVGSTWPQASHE</sequence>
<keyword evidence="1" id="KW-0614">Plasmid</keyword>
<evidence type="ECO:0000313" key="1">
    <source>
        <dbReference type="EMBL" id="XBV83748.1"/>
    </source>
</evidence>
<geneLocation type="plasmid" evidence="1">
    <name>pDson01</name>
</geneLocation>
<organism evidence="1">
    <name type="scientific">Deinococcus sonorensis KR-87</name>
    <dbReference type="NCBI Taxonomy" id="694439"/>
    <lineage>
        <taxon>Bacteria</taxon>
        <taxon>Thermotogati</taxon>
        <taxon>Deinococcota</taxon>
        <taxon>Deinococci</taxon>
        <taxon>Deinococcales</taxon>
        <taxon>Deinococcaceae</taxon>
        <taxon>Deinococcus</taxon>
    </lineage>
</organism>
<proteinExistence type="predicted"/>
<accession>A0AAU7U5V0</accession>
<dbReference type="RefSeq" id="WP_350241466.1">
    <property type="nucleotide sequence ID" value="NZ_CP158297.1"/>
</dbReference>
<dbReference type="KEGG" id="dsc:ABOD76_01475"/>
<protein>
    <submittedName>
        <fullName evidence="1">Uncharacterized protein</fullName>
    </submittedName>
</protein>